<keyword evidence="2" id="KW-0169">Cobalamin biosynthesis</keyword>
<comment type="caution">
    <text evidence="4">The sequence shown here is derived from an EMBL/GenBank/DDBJ whole genome shotgun (WGS) entry which is preliminary data.</text>
</comment>
<dbReference type="AlphaFoldDB" id="A0A3A1WJ70"/>
<comment type="pathway">
    <text evidence="1">Cofactor biosynthesis; adenosylcobalamin biosynthesis.</text>
</comment>
<gene>
    <name evidence="4" type="ORF">D3218_14940</name>
</gene>
<dbReference type="EMBL" id="QYRN01000008">
    <property type="protein sequence ID" value="RIX99074.1"/>
    <property type="molecule type" value="Genomic_DNA"/>
</dbReference>
<dbReference type="NCBIfam" id="NF005968">
    <property type="entry name" value="PRK08057.1-2"/>
    <property type="match status" value="1"/>
</dbReference>
<dbReference type="OrthoDB" id="5183775at2"/>
<dbReference type="EC" id="1.3.1.106" evidence="4"/>
<keyword evidence="5" id="KW-1185">Reference proteome</keyword>
<dbReference type="GO" id="GO:0016994">
    <property type="term" value="F:precorrin-6A reductase activity"/>
    <property type="evidence" value="ECO:0007669"/>
    <property type="project" value="InterPro"/>
</dbReference>
<sequence>MPADRPRRVLILGGTAEATALARRLAAERPSLPLVLSLAGRTLAPDLPAGIDARIGGFGGAAGLAAFLGSQAITHLVDATHPFAAGISRNAAEAAATAGVRRLALHRPGWTAGPDDRWLRVACLAGARDALPHGARPFLALGRQHLATFRHRPDLRPVLRMVDPPDDLPFAADLVLGKPGDRAAEVALMARTGVTHLVCRDSGGRASFAKVEAARALGLPVVLIDRPPPPPPPLAADTEAALAWLAG</sequence>
<protein>
    <submittedName>
        <fullName evidence="4">Cobalt-precorrin-6A reductase</fullName>
        <ecNumber evidence="4">1.3.1.106</ecNumber>
    </submittedName>
</protein>
<accession>A0A3A1WJ70</accession>
<evidence type="ECO:0000256" key="3">
    <source>
        <dbReference type="ARBA" id="ARBA00023002"/>
    </source>
</evidence>
<dbReference type="Proteomes" id="UP000265750">
    <property type="component" value="Unassembled WGS sequence"/>
</dbReference>
<organism evidence="4 5">
    <name type="scientific">Aureimonas flava</name>
    <dbReference type="NCBI Taxonomy" id="2320271"/>
    <lineage>
        <taxon>Bacteria</taxon>
        <taxon>Pseudomonadati</taxon>
        <taxon>Pseudomonadota</taxon>
        <taxon>Alphaproteobacteria</taxon>
        <taxon>Hyphomicrobiales</taxon>
        <taxon>Aurantimonadaceae</taxon>
        <taxon>Aureimonas</taxon>
    </lineage>
</organism>
<dbReference type="PANTHER" id="PTHR36925:SF1">
    <property type="entry name" value="COBALT-PRECORRIN-6A REDUCTASE"/>
    <property type="match status" value="1"/>
</dbReference>
<evidence type="ECO:0000313" key="4">
    <source>
        <dbReference type="EMBL" id="RIX99074.1"/>
    </source>
</evidence>
<dbReference type="GO" id="GO:0009236">
    <property type="term" value="P:cobalamin biosynthetic process"/>
    <property type="evidence" value="ECO:0007669"/>
    <property type="project" value="UniProtKB-UniPathway"/>
</dbReference>
<evidence type="ECO:0000256" key="2">
    <source>
        <dbReference type="ARBA" id="ARBA00022573"/>
    </source>
</evidence>
<dbReference type="RefSeq" id="WP_119540899.1">
    <property type="nucleotide sequence ID" value="NZ_QYRN01000008.1"/>
</dbReference>
<evidence type="ECO:0000313" key="5">
    <source>
        <dbReference type="Proteomes" id="UP000265750"/>
    </source>
</evidence>
<dbReference type="Pfam" id="PF02571">
    <property type="entry name" value="CbiJ"/>
    <property type="match status" value="1"/>
</dbReference>
<name>A0A3A1WJ70_9HYPH</name>
<dbReference type="PROSITE" id="PS51014">
    <property type="entry name" value="COBK_CBIJ"/>
    <property type="match status" value="1"/>
</dbReference>
<dbReference type="UniPathway" id="UPA00148"/>
<proteinExistence type="predicted"/>
<evidence type="ECO:0000256" key="1">
    <source>
        <dbReference type="ARBA" id="ARBA00004953"/>
    </source>
</evidence>
<dbReference type="InterPro" id="IPR003723">
    <property type="entry name" value="Precorrin-6x_reduct"/>
</dbReference>
<reference evidence="5" key="1">
    <citation type="submission" date="2018-09" db="EMBL/GenBank/DDBJ databases">
        <authorList>
            <person name="Tuo L."/>
        </authorList>
    </citation>
    <scope>NUCLEOTIDE SEQUENCE [LARGE SCALE GENOMIC DNA]</scope>
    <source>
        <strain evidence="5">M2BS4Y-1</strain>
    </source>
</reference>
<keyword evidence="3 4" id="KW-0560">Oxidoreductase</keyword>
<dbReference type="PANTHER" id="PTHR36925">
    <property type="entry name" value="COBALT-PRECORRIN-6A REDUCTASE"/>
    <property type="match status" value="1"/>
</dbReference>